<protein>
    <submittedName>
        <fullName evidence="2">Uncharacterized protein</fullName>
    </submittedName>
</protein>
<gene>
    <name evidence="2" type="ORF">C2G38_2042419</name>
</gene>
<feature type="signal peptide" evidence="1">
    <location>
        <begin position="1"/>
        <end position="25"/>
    </location>
</feature>
<feature type="chain" id="PRO_5017198603" evidence="1">
    <location>
        <begin position="26"/>
        <end position="137"/>
    </location>
</feature>
<proteinExistence type="predicted"/>
<dbReference type="EMBL" id="QKWP01001100">
    <property type="protein sequence ID" value="RIB11748.1"/>
    <property type="molecule type" value="Genomic_DNA"/>
</dbReference>
<evidence type="ECO:0000256" key="1">
    <source>
        <dbReference type="SAM" id="SignalP"/>
    </source>
</evidence>
<name>A0A397UQX6_9GLOM</name>
<evidence type="ECO:0000313" key="3">
    <source>
        <dbReference type="Proteomes" id="UP000266673"/>
    </source>
</evidence>
<dbReference type="Proteomes" id="UP000266673">
    <property type="component" value="Unassembled WGS sequence"/>
</dbReference>
<sequence>MLPFYNFSILRGVTILLLICAEITRDNYFIIVEIVRGICTEGYCVGISGDICIEVGRDICAKMTRTKKADSVPSRIARLQNRLINYQKQAQKINPPDVEALWQASQYEQMILERNRWRAWAANLEAEKKSCKEESEK</sequence>
<comment type="caution">
    <text evidence="2">The sequence shown here is derived from an EMBL/GenBank/DDBJ whole genome shotgun (WGS) entry which is preliminary data.</text>
</comment>
<accession>A0A397UQX6</accession>
<dbReference type="AlphaFoldDB" id="A0A397UQX6"/>
<reference evidence="2 3" key="1">
    <citation type="submission" date="2018-06" db="EMBL/GenBank/DDBJ databases">
        <title>Comparative genomics reveals the genomic features of Rhizophagus irregularis, R. cerebriforme, R. diaphanum and Gigaspora rosea, and their symbiotic lifestyle signature.</title>
        <authorList>
            <person name="Morin E."/>
            <person name="San Clemente H."/>
            <person name="Chen E.C.H."/>
            <person name="De La Providencia I."/>
            <person name="Hainaut M."/>
            <person name="Kuo A."/>
            <person name="Kohler A."/>
            <person name="Murat C."/>
            <person name="Tang N."/>
            <person name="Roy S."/>
            <person name="Loubradou J."/>
            <person name="Henrissat B."/>
            <person name="Grigoriev I.V."/>
            <person name="Corradi N."/>
            <person name="Roux C."/>
            <person name="Martin F.M."/>
        </authorList>
    </citation>
    <scope>NUCLEOTIDE SEQUENCE [LARGE SCALE GENOMIC DNA]</scope>
    <source>
        <strain evidence="2 3">DAOM 194757</strain>
    </source>
</reference>
<organism evidence="2 3">
    <name type="scientific">Gigaspora rosea</name>
    <dbReference type="NCBI Taxonomy" id="44941"/>
    <lineage>
        <taxon>Eukaryota</taxon>
        <taxon>Fungi</taxon>
        <taxon>Fungi incertae sedis</taxon>
        <taxon>Mucoromycota</taxon>
        <taxon>Glomeromycotina</taxon>
        <taxon>Glomeromycetes</taxon>
        <taxon>Diversisporales</taxon>
        <taxon>Gigasporaceae</taxon>
        <taxon>Gigaspora</taxon>
    </lineage>
</organism>
<keyword evidence="3" id="KW-1185">Reference proteome</keyword>
<keyword evidence="1" id="KW-0732">Signal</keyword>
<evidence type="ECO:0000313" key="2">
    <source>
        <dbReference type="EMBL" id="RIB11748.1"/>
    </source>
</evidence>